<dbReference type="eggNOG" id="COG2227">
    <property type="taxonomic scope" value="Bacteria"/>
</dbReference>
<dbReference type="GO" id="GO:0008168">
    <property type="term" value="F:methyltransferase activity"/>
    <property type="evidence" value="ECO:0007669"/>
    <property type="project" value="UniProtKB-KW"/>
</dbReference>
<name>V4RJE5_9HYPH</name>
<organism evidence="1 2">
    <name type="scientific">Lutibaculum baratangense AMV1</name>
    <dbReference type="NCBI Taxonomy" id="631454"/>
    <lineage>
        <taxon>Bacteria</taxon>
        <taxon>Pseudomonadati</taxon>
        <taxon>Pseudomonadota</taxon>
        <taxon>Alphaproteobacteria</taxon>
        <taxon>Hyphomicrobiales</taxon>
        <taxon>Tepidamorphaceae</taxon>
        <taxon>Lutibaculum</taxon>
    </lineage>
</organism>
<dbReference type="RefSeq" id="WP_023431875.1">
    <property type="nucleotide sequence ID" value="NZ_AWXZ01000020.1"/>
</dbReference>
<dbReference type="AlphaFoldDB" id="V4RJE5"/>
<dbReference type="EMBL" id="AWXZ01000020">
    <property type="protein sequence ID" value="ESR25439.1"/>
    <property type="molecule type" value="Genomic_DNA"/>
</dbReference>
<accession>V4RJE5</accession>
<dbReference type="CDD" id="cd02440">
    <property type="entry name" value="AdoMet_MTases"/>
    <property type="match status" value="1"/>
</dbReference>
<dbReference type="InterPro" id="IPR029063">
    <property type="entry name" value="SAM-dependent_MTases_sf"/>
</dbReference>
<protein>
    <submittedName>
        <fullName evidence="1">Methyltransferase-related protein</fullName>
    </submittedName>
</protein>
<sequence>MNVYPSVSSCRVCERGIPRVFLRIDGKTYWRCLKCAATFLAPEFHPSPEEEQAHYRLHQNDPGDSRYRKFLSKLGDPLLSKLEGPSRGLDYGCGNGPALAAVFREAGHEVVLHDPFFADNPEALSQQYDFIICAEVVEHFHDPLRDFRRLDRLLKPRAWLGIMTCFQTDDDRFADWHYRKDPTHVVFYREETLRVVAEQREWECEIPCKDVALMQKGDRR</sequence>
<dbReference type="Proteomes" id="UP000017819">
    <property type="component" value="Unassembled WGS sequence"/>
</dbReference>
<dbReference type="Pfam" id="PF13489">
    <property type="entry name" value="Methyltransf_23"/>
    <property type="match status" value="1"/>
</dbReference>
<dbReference type="GO" id="GO:0032259">
    <property type="term" value="P:methylation"/>
    <property type="evidence" value="ECO:0007669"/>
    <property type="project" value="UniProtKB-KW"/>
</dbReference>
<comment type="caution">
    <text evidence="1">The sequence shown here is derived from an EMBL/GenBank/DDBJ whole genome shotgun (WGS) entry which is preliminary data.</text>
</comment>
<reference evidence="1 2" key="1">
    <citation type="journal article" date="2014" name="Genome Announc.">
        <title>Draft Genome Sequence of Lutibaculum baratangense Strain AMV1T, Isolated from a Mud Volcano in Andamans, India.</title>
        <authorList>
            <person name="Singh A."/>
            <person name="Sreenivas A."/>
            <person name="Sathyanarayana Reddy G."/>
            <person name="Pinnaka A.K."/>
            <person name="Shivaji S."/>
        </authorList>
    </citation>
    <scope>NUCLEOTIDE SEQUENCE [LARGE SCALE GENOMIC DNA]</scope>
    <source>
        <strain evidence="1 2">AMV1</strain>
    </source>
</reference>
<keyword evidence="1" id="KW-0808">Transferase</keyword>
<evidence type="ECO:0000313" key="2">
    <source>
        <dbReference type="Proteomes" id="UP000017819"/>
    </source>
</evidence>
<keyword evidence="1" id="KW-0489">Methyltransferase</keyword>
<evidence type="ECO:0000313" key="1">
    <source>
        <dbReference type="EMBL" id="ESR25439.1"/>
    </source>
</evidence>
<dbReference type="STRING" id="631454.N177_1734"/>
<gene>
    <name evidence="1" type="ORF">N177_1734</name>
</gene>
<dbReference type="SUPFAM" id="SSF53335">
    <property type="entry name" value="S-adenosyl-L-methionine-dependent methyltransferases"/>
    <property type="match status" value="1"/>
</dbReference>
<proteinExistence type="predicted"/>
<dbReference type="OrthoDB" id="9791944at2"/>
<keyword evidence="2" id="KW-1185">Reference proteome</keyword>
<dbReference type="Gene3D" id="3.40.50.150">
    <property type="entry name" value="Vaccinia Virus protein VP39"/>
    <property type="match status" value="1"/>
</dbReference>